<dbReference type="Proteomes" id="UP001634394">
    <property type="component" value="Unassembled WGS sequence"/>
</dbReference>
<reference evidence="1 2" key="1">
    <citation type="submission" date="2024-11" db="EMBL/GenBank/DDBJ databases">
        <title>Chromosome-level genome assembly of the freshwater bivalve Anodonta woodiana.</title>
        <authorList>
            <person name="Chen X."/>
        </authorList>
    </citation>
    <scope>NUCLEOTIDE SEQUENCE [LARGE SCALE GENOMIC DNA]</scope>
    <source>
        <strain evidence="1">MN2024</strain>
        <tissue evidence="1">Gills</tissue>
    </source>
</reference>
<evidence type="ECO:0000313" key="1">
    <source>
        <dbReference type="EMBL" id="KAL3887948.1"/>
    </source>
</evidence>
<keyword evidence="2" id="KW-1185">Reference proteome</keyword>
<organism evidence="1 2">
    <name type="scientific">Sinanodonta woodiana</name>
    <name type="common">Chinese pond mussel</name>
    <name type="synonym">Anodonta woodiana</name>
    <dbReference type="NCBI Taxonomy" id="1069815"/>
    <lineage>
        <taxon>Eukaryota</taxon>
        <taxon>Metazoa</taxon>
        <taxon>Spiralia</taxon>
        <taxon>Lophotrochozoa</taxon>
        <taxon>Mollusca</taxon>
        <taxon>Bivalvia</taxon>
        <taxon>Autobranchia</taxon>
        <taxon>Heteroconchia</taxon>
        <taxon>Palaeoheterodonta</taxon>
        <taxon>Unionida</taxon>
        <taxon>Unionoidea</taxon>
        <taxon>Unionidae</taxon>
        <taxon>Unioninae</taxon>
        <taxon>Sinanodonta</taxon>
    </lineage>
</organism>
<name>A0ABD3XSE8_SINWO</name>
<proteinExistence type="predicted"/>
<sequence>MADNKKPPLEQTHLKLLDVNGNELRVHGCFSMPLALGSSAYRTTVVVCDIEPYAILGQVFLVQHVSKIDIKRLLLCTDYGDIQCYTGGEANMVCRVVVRETITVPPRSRMCIPVLIPGSEHLTDNGIIETSPKL</sequence>
<dbReference type="EMBL" id="JBJQND010000001">
    <property type="protein sequence ID" value="KAL3887948.1"/>
    <property type="molecule type" value="Genomic_DNA"/>
</dbReference>
<evidence type="ECO:0000313" key="2">
    <source>
        <dbReference type="Proteomes" id="UP001634394"/>
    </source>
</evidence>
<accession>A0ABD3XSE8</accession>
<comment type="caution">
    <text evidence="1">The sequence shown here is derived from an EMBL/GenBank/DDBJ whole genome shotgun (WGS) entry which is preliminary data.</text>
</comment>
<protein>
    <submittedName>
        <fullName evidence="1">Uncharacterized protein</fullName>
    </submittedName>
</protein>
<dbReference type="AlphaFoldDB" id="A0ABD3XSE8"/>
<gene>
    <name evidence="1" type="ORF">ACJMK2_000333</name>
</gene>